<dbReference type="NCBIfam" id="TIGR00254">
    <property type="entry name" value="GGDEF"/>
    <property type="match status" value="1"/>
</dbReference>
<dbReference type="InterPro" id="IPR029787">
    <property type="entry name" value="Nucleotide_cyclase"/>
</dbReference>
<evidence type="ECO:0000259" key="2">
    <source>
        <dbReference type="PROSITE" id="PS50887"/>
    </source>
</evidence>
<dbReference type="InterPro" id="IPR050469">
    <property type="entry name" value="Diguanylate_Cyclase"/>
</dbReference>
<organism evidence="3">
    <name type="scientific">hydrothermal vent metagenome</name>
    <dbReference type="NCBI Taxonomy" id="652676"/>
    <lineage>
        <taxon>unclassified sequences</taxon>
        <taxon>metagenomes</taxon>
        <taxon>ecological metagenomes</taxon>
    </lineage>
</organism>
<dbReference type="SMART" id="SM00267">
    <property type="entry name" value="GGDEF"/>
    <property type="match status" value="1"/>
</dbReference>
<dbReference type="Gene3D" id="3.30.70.270">
    <property type="match status" value="1"/>
</dbReference>
<evidence type="ECO:0000256" key="1">
    <source>
        <dbReference type="SAM" id="Coils"/>
    </source>
</evidence>
<protein>
    <recommendedName>
        <fullName evidence="2">GGDEF domain-containing protein</fullName>
    </recommendedName>
</protein>
<dbReference type="PANTHER" id="PTHR45138">
    <property type="entry name" value="REGULATORY COMPONENTS OF SENSORY TRANSDUCTION SYSTEM"/>
    <property type="match status" value="1"/>
</dbReference>
<dbReference type="PROSITE" id="PS50887">
    <property type="entry name" value="GGDEF"/>
    <property type="match status" value="1"/>
</dbReference>
<dbReference type="Pfam" id="PF00990">
    <property type="entry name" value="GGDEF"/>
    <property type="match status" value="1"/>
</dbReference>
<sequence length="459" mass="50754">MSEILKKYKEKTEYLEKLAKSHQALVSSLLSHYEILVKGDASLEKDIASLNARVKGAKNIFQVEKIGKDFLPISKKISAYVKAGLKGNGGHGFFDSLGSIFGGKDKPETGPLPPEGRKPGGNIALVDSSKEFIVPYLALLDELSKGTLLLGDDRDPFYAPLQSLRSNRFEGLQQETADALRPPLYNFFVGKSNEAGVVEVERGELKRIIGSLAGYIQSLSVTSDKFGAKLDVYARQVQSAESLSEVQKIKSAILTETLKIRKENQTVGERLSEANQKVAESGEKIAKLEKELEMAREAKSVDALTQVYNRGYFDERLNEALIQFERTKEPCCLIMYDIDHFKKFNDEYGHQAGDQVLKVVTALTKEKVRAADTVARYGGEEFAVILYKAKLADGYKVAEEIRNNIETYELGILGKTIHVTISAGVTEFKSGDTPEELIGRADKGLYKGKKGGRNRVVKV</sequence>
<gene>
    <name evidence="3" type="ORF">MNBD_NITROSPINAE02-363</name>
</gene>
<dbReference type="InterPro" id="IPR000160">
    <property type="entry name" value="GGDEF_dom"/>
</dbReference>
<dbReference type="AlphaFoldDB" id="A0A3B1C6B9"/>
<dbReference type="InterPro" id="IPR043128">
    <property type="entry name" value="Rev_trsase/Diguanyl_cyclase"/>
</dbReference>
<dbReference type="SUPFAM" id="SSF55073">
    <property type="entry name" value="Nucleotide cyclase"/>
    <property type="match status" value="1"/>
</dbReference>
<evidence type="ECO:0000313" key="3">
    <source>
        <dbReference type="EMBL" id="VAX26066.1"/>
    </source>
</evidence>
<dbReference type="GO" id="GO:0043709">
    <property type="term" value="P:cell adhesion involved in single-species biofilm formation"/>
    <property type="evidence" value="ECO:0007669"/>
    <property type="project" value="TreeGrafter"/>
</dbReference>
<dbReference type="GO" id="GO:0005886">
    <property type="term" value="C:plasma membrane"/>
    <property type="evidence" value="ECO:0007669"/>
    <property type="project" value="TreeGrafter"/>
</dbReference>
<dbReference type="GO" id="GO:0052621">
    <property type="term" value="F:diguanylate cyclase activity"/>
    <property type="evidence" value="ECO:0007669"/>
    <property type="project" value="TreeGrafter"/>
</dbReference>
<dbReference type="PANTHER" id="PTHR45138:SF24">
    <property type="entry name" value="DIGUANYLATE CYCLASE DGCC-RELATED"/>
    <property type="match status" value="1"/>
</dbReference>
<proteinExistence type="predicted"/>
<dbReference type="EMBL" id="UOGE01000115">
    <property type="protein sequence ID" value="VAX26066.1"/>
    <property type="molecule type" value="Genomic_DNA"/>
</dbReference>
<accession>A0A3B1C6B9</accession>
<feature type="coiled-coil region" evidence="1">
    <location>
        <begin position="271"/>
        <end position="298"/>
    </location>
</feature>
<dbReference type="FunFam" id="3.30.70.270:FF:000001">
    <property type="entry name" value="Diguanylate cyclase domain protein"/>
    <property type="match status" value="1"/>
</dbReference>
<name>A0A3B1C6B9_9ZZZZ</name>
<dbReference type="GO" id="GO:1902201">
    <property type="term" value="P:negative regulation of bacterial-type flagellum-dependent cell motility"/>
    <property type="evidence" value="ECO:0007669"/>
    <property type="project" value="TreeGrafter"/>
</dbReference>
<dbReference type="CDD" id="cd01949">
    <property type="entry name" value="GGDEF"/>
    <property type="match status" value="1"/>
</dbReference>
<reference evidence="3" key="1">
    <citation type="submission" date="2018-06" db="EMBL/GenBank/DDBJ databases">
        <authorList>
            <person name="Zhirakovskaya E."/>
        </authorList>
    </citation>
    <scope>NUCLEOTIDE SEQUENCE</scope>
</reference>
<feature type="domain" description="GGDEF" evidence="2">
    <location>
        <begin position="329"/>
        <end position="459"/>
    </location>
</feature>
<keyword evidence="1" id="KW-0175">Coiled coil</keyword>